<keyword evidence="4" id="KW-0067">ATP-binding</keyword>
<accession>A0ABV7VAE3</accession>
<evidence type="ECO:0000256" key="2">
    <source>
        <dbReference type="ARBA" id="ARBA00022679"/>
    </source>
</evidence>
<dbReference type="SUPFAM" id="SSF56112">
    <property type="entry name" value="Protein kinase-like (PK-like)"/>
    <property type="match status" value="1"/>
</dbReference>
<feature type="domain" description="ABC1 atypical kinase-like" evidence="5">
    <location>
        <begin position="82"/>
        <end position="317"/>
    </location>
</feature>
<evidence type="ECO:0000313" key="6">
    <source>
        <dbReference type="EMBL" id="MFC3674140.1"/>
    </source>
</evidence>
<dbReference type="RefSeq" id="WP_379720549.1">
    <property type="nucleotide sequence ID" value="NZ_JBHRYJ010000001.1"/>
</dbReference>
<comment type="caution">
    <text evidence="6">The sequence shown here is derived from an EMBL/GenBank/DDBJ whole genome shotgun (WGS) entry which is preliminary data.</text>
</comment>
<evidence type="ECO:0000256" key="4">
    <source>
        <dbReference type="ARBA" id="ARBA00022840"/>
    </source>
</evidence>
<name>A0ABV7VAE3_9PROT</name>
<evidence type="ECO:0000313" key="7">
    <source>
        <dbReference type="Proteomes" id="UP001595711"/>
    </source>
</evidence>
<gene>
    <name evidence="6" type="ORF">ACFOOQ_01215</name>
</gene>
<organism evidence="6 7">
    <name type="scientific">Ferrovibrio xuzhouensis</name>
    <dbReference type="NCBI Taxonomy" id="1576914"/>
    <lineage>
        <taxon>Bacteria</taxon>
        <taxon>Pseudomonadati</taxon>
        <taxon>Pseudomonadota</taxon>
        <taxon>Alphaproteobacteria</taxon>
        <taxon>Rhodospirillales</taxon>
        <taxon>Rhodospirillaceae</taxon>
        <taxon>Ferrovibrio</taxon>
    </lineage>
</organism>
<keyword evidence="7" id="KW-1185">Reference proteome</keyword>
<evidence type="ECO:0000259" key="5">
    <source>
        <dbReference type="Pfam" id="PF03109"/>
    </source>
</evidence>
<keyword evidence="2" id="KW-0808">Transferase</keyword>
<proteinExistence type="inferred from homology"/>
<keyword evidence="6" id="KW-0418">Kinase</keyword>
<comment type="similarity">
    <text evidence="1">Belongs to the protein kinase superfamily. ADCK protein kinase family.</text>
</comment>
<dbReference type="GO" id="GO:0016301">
    <property type="term" value="F:kinase activity"/>
    <property type="evidence" value="ECO:0007669"/>
    <property type="project" value="UniProtKB-KW"/>
</dbReference>
<dbReference type="InterPro" id="IPR004147">
    <property type="entry name" value="ABC1_dom"/>
</dbReference>
<dbReference type="PANTHER" id="PTHR43851:SF3">
    <property type="entry name" value="COENZYME Q8"/>
    <property type="match status" value="1"/>
</dbReference>
<sequence>MSENDSTIGRVRRYAKVGASVGGLAARLGAERMLGVKMDRGRHAADLRAALGGLKGPLMKVAQIMSTIPDALPQEYVQELAQLQANAPAMGQAFVKRRMAAELGPQWQARYKSFDLTAAAAASLGQVHRATAQDGRQLAVKLQYPDMASAVEADLRQLQLIFAIYRRYDAAINTTHIHAEIADRLREELDYQQESRHMQLYRAMLRDERNIYVPDVLPELTTKRLLTMSWLDGARLMDFRDAPQADRDAIALNLFRAWYVPFYQSGVIHGDPHLGNYTVRPDFGINLLDFGCIRIFPPKFVGGVIDLYRAISTDDRALAVHAYETWGFTGLSNETIDTLNLWAAFVYAPLLEDRPRRIQEMESTGVYGREVAEKVHKRLRELGGVTPPREFVFMDRAAIGLGGVFLHLKAEINWHRLFHDLIAGFDVTALEQRQAAALKAAGLQPQA</sequence>
<dbReference type="PANTHER" id="PTHR43851">
    <property type="match status" value="1"/>
</dbReference>
<dbReference type="InterPro" id="IPR011009">
    <property type="entry name" value="Kinase-like_dom_sf"/>
</dbReference>
<dbReference type="Proteomes" id="UP001595711">
    <property type="component" value="Unassembled WGS sequence"/>
</dbReference>
<evidence type="ECO:0000256" key="1">
    <source>
        <dbReference type="ARBA" id="ARBA00009670"/>
    </source>
</evidence>
<dbReference type="CDD" id="cd13970">
    <property type="entry name" value="ABC1_ADCK3"/>
    <property type="match status" value="1"/>
</dbReference>
<reference evidence="7" key="1">
    <citation type="journal article" date="2019" name="Int. J. Syst. Evol. Microbiol.">
        <title>The Global Catalogue of Microorganisms (GCM) 10K type strain sequencing project: providing services to taxonomists for standard genome sequencing and annotation.</title>
        <authorList>
            <consortium name="The Broad Institute Genomics Platform"/>
            <consortium name="The Broad Institute Genome Sequencing Center for Infectious Disease"/>
            <person name="Wu L."/>
            <person name="Ma J."/>
        </authorList>
    </citation>
    <scope>NUCLEOTIDE SEQUENCE [LARGE SCALE GENOMIC DNA]</scope>
    <source>
        <strain evidence="7">KCTC 42182</strain>
    </source>
</reference>
<evidence type="ECO:0000256" key="3">
    <source>
        <dbReference type="ARBA" id="ARBA00022741"/>
    </source>
</evidence>
<dbReference type="InterPro" id="IPR051409">
    <property type="entry name" value="Atypical_kinase_ADCK"/>
</dbReference>
<protein>
    <submittedName>
        <fullName evidence="6">ABC1 kinase family protein</fullName>
    </submittedName>
</protein>
<dbReference type="EMBL" id="JBHRYJ010000001">
    <property type="protein sequence ID" value="MFC3674140.1"/>
    <property type="molecule type" value="Genomic_DNA"/>
</dbReference>
<dbReference type="Pfam" id="PF03109">
    <property type="entry name" value="ABC1"/>
    <property type="match status" value="1"/>
</dbReference>
<keyword evidence="3" id="KW-0547">Nucleotide-binding</keyword>
<dbReference type="InterPro" id="IPR034646">
    <property type="entry name" value="ADCK3_dom"/>
</dbReference>